<dbReference type="AlphaFoldDB" id="A0A918KKA2"/>
<evidence type="ECO:0000313" key="3">
    <source>
        <dbReference type="Proteomes" id="UP000626148"/>
    </source>
</evidence>
<proteinExistence type="predicted"/>
<accession>A0A918KKA2</accession>
<dbReference type="InterPro" id="IPR014710">
    <property type="entry name" value="RmlC-like_jellyroll"/>
</dbReference>
<feature type="domain" description="Cyclic nucleotide-binding" evidence="1">
    <location>
        <begin position="17"/>
        <end position="110"/>
    </location>
</feature>
<protein>
    <submittedName>
        <fullName evidence="2">Cyclic nucleotide-binding protein</fullName>
    </submittedName>
</protein>
<dbReference type="Proteomes" id="UP000626148">
    <property type="component" value="Unassembled WGS sequence"/>
</dbReference>
<dbReference type="CDD" id="cd00038">
    <property type="entry name" value="CAP_ED"/>
    <property type="match status" value="1"/>
</dbReference>
<dbReference type="SUPFAM" id="SSF51206">
    <property type="entry name" value="cAMP-binding domain-like"/>
    <property type="match status" value="1"/>
</dbReference>
<dbReference type="InterPro" id="IPR000595">
    <property type="entry name" value="cNMP-bd_dom"/>
</dbReference>
<reference evidence="2" key="2">
    <citation type="submission" date="2020-09" db="EMBL/GenBank/DDBJ databases">
        <authorList>
            <person name="Sun Q."/>
            <person name="Kim S."/>
        </authorList>
    </citation>
    <scope>NUCLEOTIDE SEQUENCE</scope>
    <source>
        <strain evidence="2">KCTC 22169</strain>
    </source>
</reference>
<name>A0A918KKA2_9GAMM</name>
<dbReference type="RefSeq" id="WP_189611621.1">
    <property type="nucleotide sequence ID" value="NZ_BMXR01000010.1"/>
</dbReference>
<dbReference type="Pfam" id="PF00027">
    <property type="entry name" value="cNMP_binding"/>
    <property type="match status" value="1"/>
</dbReference>
<organism evidence="2 3">
    <name type="scientific">Saccharospirillum salsuginis</name>
    <dbReference type="NCBI Taxonomy" id="418750"/>
    <lineage>
        <taxon>Bacteria</taxon>
        <taxon>Pseudomonadati</taxon>
        <taxon>Pseudomonadota</taxon>
        <taxon>Gammaproteobacteria</taxon>
        <taxon>Oceanospirillales</taxon>
        <taxon>Saccharospirillaceae</taxon>
        <taxon>Saccharospirillum</taxon>
    </lineage>
</organism>
<reference evidence="2" key="1">
    <citation type="journal article" date="2014" name="Int. J. Syst. Evol. Microbiol.">
        <title>Complete genome sequence of Corynebacterium casei LMG S-19264T (=DSM 44701T), isolated from a smear-ripened cheese.</title>
        <authorList>
            <consortium name="US DOE Joint Genome Institute (JGI-PGF)"/>
            <person name="Walter F."/>
            <person name="Albersmeier A."/>
            <person name="Kalinowski J."/>
            <person name="Ruckert C."/>
        </authorList>
    </citation>
    <scope>NUCLEOTIDE SEQUENCE</scope>
    <source>
        <strain evidence="2">KCTC 22169</strain>
    </source>
</reference>
<dbReference type="Gene3D" id="2.60.120.10">
    <property type="entry name" value="Jelly Rolls"/>
    <property type="match status" value="1"/>
</dbReference>
<keyword evidence="3" id="KW-1185">Reference proteome</keyword>
<gene>
    <name evidence="2" type="ORF">GCM10007392_37690</name>
</gene>
<dbReference type="EMBL" id="BMXR01000010">
    <property type="protein sequence ID" value="GGX66468.1"/>
    <property type="molecule type" value="Genomic_DNA"/>
</dbReference>
<dbReference type="InterPro" id="IPR018490">
    <property type="entry name" value="cNMP-bd_dom_sf"/>
</dbReference>
<sequence length="199" mass="23096">MKPDPRQLRSLRQALAFWHPIPDALWPDVARLFSATEMEAAKPVVSAGEHTDVFYFVTEGLLRIYYIDRDGRETNKSFIDAGGFAGAFSSYSVLEPSPFHIQTLEPCRLLYARWEDMDNLYQTHPTLERLGRRIAEWLLVKKVNRERELLELDATERYQAFLTAHPTLVKRLPNYHIASYLGITDVSLSRIRQKMKART</sequence>
<comment type="caution">
    <text evidence="2">The sequence shown here is derived from an EMBL/GenBank/DDBJ whole genome shotgun (WGS) entry which is preliminary data.</text>
</comment>
<evidence type="ECO:0000259" key="1">
    <source>
        <dbReference type="PROSITE" id="PS50042"/>
    </source>
</evidence>
<evidence type="ECO:0000313" key="2">
    <source>
        <dbReference type="EMBL" id="GGX66468.1"/>
    </source>
</evidence>
<dbReference type="PROSITE" id="PS50042">
    <property type="entry name" value="CNMP_BINDING_3"/>
    <property type="match status" value="1"/>
</dbReference>